<dbReference type="Proteomes" id="UP001652623">
    <property type="component" value="Chromosome 3"/>
</dbReference>
<dbReference type="PANTHER" id="PTHR24093">
    <property type="entry name" value="CATION TRANSPORTING ATPASE"/>
    <property type="match status" value="1"/>
</dbReference>
<keyword evidence="6" id="KW-0472">Membrane</keyword>
<dbReference type="Gene3D" id="1.20.1110.10">
    <property type="entry name" value="Calcium-transporting ATPase, transmembrane domain"/>
    <property type="match status" value="1"/>
</dbReference>
<dbReference type="RefSeq" id="XP_015888088.3">
    <property type="nucleotide sequence ID" value="XM_016032602.3"/>
</dbReference>
<evidence type="ECO:0000313" key="9">
    <source>
        <dbReference type="RefSeq" id="XP_015888088.3"/>
    </source>
</evidence>
<sequence>MDGNQETLKEDGLVLLALVGMKYPCHPKMKEAVKECQNAGVDVKMITGDDVSIAKDIARECGILMDTDEDGAVITGEEFRGYSPNKIIDEVDKIQVMACSSLDDKLLMVKTLKKRDHIVAVSGYSRNDVLALLEAHIGISMGILGTDEVGKENFGMFELTLNLAALVVFFLSAVSAGEVPLNSTLVLWLNLIINTLASMALATEKPSHGTPKKSIQRQHVDKEEPLMSHVMWRNLLGQVMYQIVVVLTLLFKAKSILGFEAKMANLTDAEEIKEMKAYFIKERNTLLFNAFLLC</sequence>
<evidence type="ECO:0000256" key="6">
    <source>
        <dbReference type="ARBA" id="ARBA00023136"/>
    </source>
</evidence>
<accession>A0A6P4A3B2</accession>
<evidence type="ECO:0000256" key="3">
    <source>
        <dbReference type="ARBA" id="ARBA00022723"/>
    </source>
</evidence>
<comment type="subcellular location">
    <subcellularLocation>
        <location evidence="1">Membrane</location>
    </subcellularLocation>
</comment>
<evidence type="ECO:0000259" key="7">
    <source>
        <dbReference type="Pfam" id="PF00689"/>
    </source>
</evidence>
<organism evidence="8 9">
    <name type="scientific">Ziziphus jujuba</name>
    <name type="common">Chinese jujube</name>
    <name type="synonym">Ziziphus sativa</name>
    <dbReference type="NCBI Taxonomy" id="326968"/>
    <lineage>
        <taxon>Eukaryota</taxon>
        <taxon>Viridiplantae</taxon>
        <taxon>Streptophyta</taxon>
        <taxon>Embryophyta</taxon>
        <taxon>Tracheophyta</taxon>
        <taxon>Spermatophyta</taxon>
        <taxon>Magnoliopsida</taxon>
        <taxon>eudicotyledons</taxon>
        <taxon>Gunneridae</taxon>
        <taxon>Pentapetalae</taxon>
        <taxon>rosids</taxon>
        <taxon>fabids</taxon>
        <taxon>Rosales</taxon>
        <taxon>Rhamnaceae</taxon>
        <taxon>Paliureae</taxon>
        <taxon>Ziziphus</taxon>
    </lineage>
</organism>
<dbReference type="InterPro" id="IPR036412">
    <property type="entry name" value="HAD-like_sf"/>
</dbReference>
<dbReference type="KEGG" id="zju:107423083"/>
<name>A0A6P4A3B2_ZIZJJ</name>
<evidence type="ECO:0000256" key="5">
    <source>
        <dbReference type="ARBA" id="ARBA00022989"/>
    </source>
</evidence>
<keyword evidence="4" id="KW-0460">Magnesium</keyword>
<dbReference type="InterPro" id="IPR023298">
    <property type="entry name" value="ATPase_P-typ_TM_dom_sf"/>
</dbReference>
<evidence type="ECO:0000256" key="1">
    <source>
        <dbReference type="ARBA" id="ARBA00004370"/>
    </source>
</evidence>
<keyword evidence="3" id="KW-0479">Metal-binding</keyword>
<dbReference type="Pfam" id="PF00689">
    <property type="entry name" value="Cation_ATPase_C"/>
    <property type="match status" value="1"/>
</dbReference>
<dbReference type="GO" id="GO:0005886">
    <property type="term" value="C:plasma membrane"/>
    <property type="evidence" value="ECO:0007669"/>
    <property type="project" value="TreeGrafter"/>
</dbReference>
<keyword evidence="8" id="KW-1185">Reference proteome</keyword>
<dbReference type="Gene3D" id="3.40.1110.10">
    <property type="entry name" value="Calcium-transporting ATPase, cytoplasmic domain N"/>
    <property type="match status" value="1"/>
</dbReference>
<dbReference type="SUPFAM" id="SSF56784">
    <property type="entry name" value="HAD-like"/>
    <property type="match status" value="1"/>
</dbReference>
<keyword evidence="5" id="KW-1133">Transmembrane helix</keyword>
<dbReference type="GO" id="GO:0005388">
    <property type="term" value="F:P-type calcium transporter activity"/>
    <property type="evidence" value="ECO:0007669"/>
    <property type="project" value="TreeGrafter"/>
</dbReference>
<dbReference type="PRINTS" id="PR00119">
    <property type="entry name" value="CATATPASE"/>
</dbReference>
<dbReference type="GO" id="GO:0000166">
    <property type="term" value="F:nucleotide binding"/>
    <property type="evidence" value="ECO:0007669"/>
    <property type="project" value="InterPro"/>
</dbReference>
<proteinExistence type="predicted"/>
<dbReference type="GeneID" id="107423083"/>
<evidence type="ECO:0000256" key="4">
    <source>
        <dbReference type="ARBA" id="ARBA00022842"/>
    </source>
</evidence>
<protein>
    <submittedName>
        <fullName evidence="9">Calcium-transporting ATPase 12, plasma membrane-type-like</fullName>
    </submittedName>
</protein>
<gene>
    <name evidence="9" type="primary">LOC107423083</name>
</gene>
<dbReference type="AlphaFoldDB" id="A0A6P4A3B2"/>
<keyword evidence="2" id="KW-0812">Transmembrane</keyword>
<dbReference type="InParanoid" id="A0A6P4A3B2"/>
<dbReference type="GO" id="GO:0046872">
    <property type="term" value="F:metal ion binding"/>
    <property type="evidence" value="ECO:0007669"/>
    <property type="project" value="UniProtKB-KW"/>
</dbReference>
<reference evidence="9" key="1">
    <citation type="submission" date="2025-08" db="UniProtKB">
        <authorList>
            <consortium name="RefSeq"/>
        </authorList>
    </citation>
    <scope>IDENTIFICATION</scope>
    <source>
        <tissue evidence="9">Seedling</tissue>
    </source>
</reference>
<evidence type="ECO:0000256" key="2">
    <source>
        <dbReference type="ARBA" id="ARBA00022692"/>
    </source>
</evidence>
<dbReference type="InterPro" id="IPR006068">
    <property type="entry name" value="ATPase_P-typ_cation-transptr_C"/>
</dbReference>
<feature type="domain" description="Cation-transporting P-type ATPase C-terminal" evidence="7">
    <location>
        <begin position="179"/>
        <end position="294"/>
    </location>
</feature>
<dbReference type="SUPFAM" id="SSF81665">
    <property type="entry name" value="Calcium ATPase, transmembrane domain M"/>
    <property type="match status" value="1"/>
</dbReference>
<dbReference type="PANTHER" id="PTHR24093:SF434">
    <property type="entry name" value="CALCIUM-TRANSPORTING ATPASE 13, PLASMA MEMBRANE-TYPE-RELATED"/>
    <property type="match status" value="1"/>
</dbReference>
<evidence type="ECO:0000313" key="8">
    <source>
        <dbReference type="Proteomes" id="UP001652623"/>
    </source>
</evidence>
<dbReference type="Gene3D" id="3.40.50.1000">
    <property type="entry name" value="HAD superfamily/HAD-like"/>
    <property type="match status" value="1"/>
</dbReference>
<dbReference type="InterPro" id="IPR023214">
    <property type="entry name" value="HAD_sf"/>
</dbReference>
<dbReference type="InterPro" id="IPR023299">
    <property type="entry name" value="ATPase_P-typ_cyto_dom_N"/>
</dbReference>